<dbReference type="SUPFAM" id="SSF56925">
    <property type="entry name" value="OMPA-like"/>
    <property type="match status" value="1"/>
</dbReference>
<dbReference type="InParanoid" id="A0A330L8J0"/>
<proteinExistence type="predicted"/>
<protein>
    <recommendedName>
        <fullName evidence="3">Outer membrane protein beta-barrel domain-containing protein</fullName>
    </recommendedName>
</protein>
<accession>A0A330L8J0</accession>
<evidence type="ECO:0000313" key="1">
    <source>
        <dbReference type="EMBL" id="SPP66020.1"/>
    </source>
</evidence>
<dbReference type="Proteomes" id="UP000248168">
    <property type="component" value="Unassembled WGS sequence"/>
</dbReference>
<dbReference type="InterPro" id="IPR011250">
    <property type="entry name" value="OMP/PagP_B-barrel"/>
</dbReference>
<dbReference type="AlphaFoldDB" id="A0A330L8J0"/>
<gene>
    <name evidence="1" type="ORF">NITLEN_50060</name>
</gene>
<organism evidence="1 2">
    <name type="scientific">Nitrospira lenta</name>
    <dbReference type="NCBI Taxonomy" id="1436998"/>
    <lineage>
        <taxon>Bacteria</taxon>
        <taxon>Pseudomonadati</taxon>
        <taxon>Nitrospirota</taxon>
        <taxon>Nitrospiria</taxon>
        <taxon>Nitrospirales</taxon>
        <taxon>Nitrospiraceae</taxon>
        <taxon>Nitrospira</taxon>
    </lineage>
</organism>
<dbReference type="EMBL" id="OUNR01000018">
    <property type="protein sequence ID" value="SPP66020.1"/>
    <property type="molecule type" value="Genomic_DNA"/>
</dbReference>
<evidence type="ECO:0000313" key="2">
    <source>
        <dbReference type="Proteomes" id="UP000248168"/>
    </source>
</evidence>
<keyword evidence="2" id="KW-1185">Reference proteome</keyword>
<reference evidence="2" key="1">
    <citation type="submission" date="2018-04" db="EMBL/GenBank/DDBJ databases">
        <authorList>
            <person name="Lucker S."/>
            <person name="Sakoula D."/>
        </authorList>
    </citation>
    <scope>NUCLEOTIDE SEQUENCE [LARGE SCALE GENOMIC DNA]</scope>
</reference>
<name>A0A330L8J0_9BACT</name>
<evidence type="ECO:0008006" key="3">
    <source>
        <dbReference type="Google" id="ProtNLM"/>
    </source>
</evidence>
<sequence length="221" mass="24767">MGRLILTDGYAMPAHIRRAPSAGLRLHLFLWVIALTLFDPLSASAQEALLEILPIRPFNFDVALRQQTFAPNDREVTLQAGITALRYGDGEIRAGYQYFSVHTDDFKTDQHALFLNPRWNNVLDLFNFPASMPIGRMLKHLFFGPLEDRAVPYVGALLGTVISGQGRTSPGLLYGGQTGVRFPVARGISLDLSLQFTQYDVNFRGESGQSQQWLFLTGFRY</sequence>